<feature type="domain" description="Protein kinase" evidence="17">
    <location>
        <begin position="337"/>
        <end position="617"/>
    </location>
</feature>
<feature type="compositionally biased region" description="Basic and acidic residues" evidence="15">
    <location>
        <begin position="669"/>
        <end position="679"/>
    </location>
</feature>
<proteinExistence type="predicted"/>
<evidence type="ECO:0000256" key="1">
    <source>
        <dbReference type="ARBA" id="ARBA00004162"/>
    </source>
</evidence>
<keyword evidence="6 16" id="KW-0812">Transmembrane</keyword>
<keyword evidence="11 16" id="KW-0472">Membrane</keyword>
<protein>
    <recommendedName>
        <fullName evidence="2">non-specific serine/threonine protein kinase</fullName>
        <ecNumber evidence="2">2.7.11.1</ecNumber>
    </recommendedName>
</protein>
<evidence type="ECO:0000256" key="12">
    <source>
        <dbReference type="ARBA" id="ARBA00047899"/>
    </source>
</evidence>
<keyword evidence="4" id="KW-0723">Serine/threonine-protein kinase</keyword>
<comment type="catalytic activity">
    <reaction evidence="12">
        <text>L-threonyl-[protein] + ATP = O-phospho-L-threonyl-[protein] + ADP + H(+)</text>
        <dbReference type="Rhea" id="RHEA:46608"/>
        <dbReference type="Rhea" id="RHEA-COMP:11060"/>
        <dbReference type="Rhea" id="RHEA-COMP:11605"/>
        <dbReference type="ChEBI" id="CHEBI:15378"/>
        <dbReference type="ChEBI" id="CHEBI:30013"/>
        <dbReference type="ChEBI" id="CHEBI:30616"/>
        <dbReference type="ChEBI" id="CHEBI:61977"/>
        <dbReference type="ChEBI" id="CHEBI:456216"/>
        <dbReference type="EC" id="2.7.11.1"/>
    </reaction>
</comment>
<keyword evidence="3" id="KW-1003">Cell membrane</keyword>
<dbReference type="InterPro" id="IPR008271">
    <property type="entry name" value="Ser/Thr_kinase_AS"/>
</dbReference>
<evidence type="ECO:0000256" key="10">
    <source>
        <dbReference type="ARBA" id="ARBA00022989"/>
    </source>
</evidence>
<feature type="compositionally biased region" description="Pro residues" evidence="15">
    <location>
        <begin position="152"/>
        <end position="180"/>
    </location>
</feature>
<evidence type="ECO:0000256" key="8">
    <source>
        <dbReference type="ARBA" id="ARBA00022777"/>
    </source>
</evidence>
<dbReference type="InterPro" id="IPR017441">
    <property type="entry name" value="Protein_kinase_ATP_BS"/>
</dbReference>
<dbReference type="Pfam" id="PF07714">
    <property type="entry name" value="PK_Tyr_Ser-Thr"/>
    <property type="match status" value="1"/>
</dbReference>
<feature type="region of interest" description="Disordered" evidence="15">
    <location>
        <begin position="69"/>
        <end position="99"/>
    </location>
</feature>
<evidence type="ECO:0000313" key="19">
    <source>
        <dbReference type="Proteomes" id="UP001054252"/>
    </source>
</evidence>
<evidence type="ECO:0000256" key="13">
    <source>
        <dbReference type="ARBA" id="ARBA00048679"/>
    </source>
</evidence>
<dbReference type="SUPFAM" id="SSF56112">
    <property type="entry name" value="Protein kinase-like (PK-like)"/>
    <property type="match status" value="1"/>
</dbReference>
<keyword evidence="19" id="KW-1185">Reference proteome</keyword>
<comment type="caution">
    <text evidence="18">The sequence shown here is derived from an EMBL/GenBank/DDBJ whole genome shotgun (WGS) entry which is preliminary data.</text>
</comment>
<dbReference type="EMBL" id="BPVZ01000020">
    <property type="protein sequence ID" value="GKV03388.1"/>
    <property type="molecule type" value="Genomic_DNA"/>
</dbReference>
<gene>
    <name evidence="18" type="ORF">SLEP1_g15696</name>
</gene>
<keyword evidence="8" id="KW-0418">Kinase</keyword>
<dbReference type="Proteomes" id="UP001054252">
    <property type="component" value="Unassembled WGS sequence"/>
</dbReference>
<dbReference type="PROSITE" id="PS00107">
    <property type="entry name" value="PROTEIN_KINASE_ATP"/>
    <property type="match status" value="1"/>
</dbReference>
<evidence type="ECO:0000256" key="16">
    <source>
        <dbReference type="SAM" id="Phobius"/>
    </source>
</evidence>
<dbReference type="InterPro" id="IPR000719">
    <property type="entry name" value="Prot_kinase_dom"/>
</dbReference>
<evidence type="ECO:0000256" key="9">
    <source>
        <dbReference type="ARBA" id="ARBA00022840"/>
    </source>
</evidence>
<accession>A0AAV5IYQ9</accession>
<dbReference type="FunFam" id="1.10.510.10:FF:000173">
    <property type="entry name" value="proline-rich receptor-like protein kinase PERK8"/>
    <property type="match status" value="1"/>
</dbReference>
<evidence type="ECO:0000256" key="11">
    <source>
        <dbReference type="ARBA" id="ARBA00023136"/>
    </source>
</evidence>
<comment type="subcellular location">
    <subcellularLocation>
        <location evidence="1">Cell membrane</location>
        <topology evidence="1">Single-pass membrane protein</topology>
    </subcellularLocation>
</comment>
<organism evidence="18 19">
    <name type="scientific">Rubroshorea leprosula</name>
    <dbReference type="NCBI Taxonomy" id="152421"/>
    <lineage>
        <taxon>Eukaryota</taxon>
        <taxon>Viridiplantae</taxon>
        <taxon>Streptophyta</taxon>
        <taxon>Embryophyta</taxon>
        <taxon>Tracheophyta</taxon>
        <taxon>Spermatophyta</taxon>
        <taxon>Magnoliopsida</taxon>
        <taxon>eudicotyledons</taxon>
        <taxon>Gunneridae</taxon>
        <taxon>Pentapetalae</taxon>
        <taxon>rosids</taxon>
        <taxon>malvids</taxon>
        <taxon>Malvales</taxon>
        <taxon>Dipterocarpaceae</taxon>
        <taxon>Rubroshorea</taxon>
    </lineage>
</organism>
<dbReference type="GO" id="GO:0005524">
    <property type="term" value="F:ATP binding"/>
    <property type="evidence" value="ECO:0007669"/>
    <property type="project" value="UniProtKB-UniRule"/>
</dbReference>
<dbReference type="EC" id="2.7.11.1" evidence="2"/>
<evidence type="ECO:0000256" key="4">
    <source>
        <dbReference type="ARBA" id="ARBA00022527"/>
    </source>
</evidence>
<feature type="region of interest" description="Disordered" evidence="15">
    <location>
        <begin position="113"/>
        <end position="231"/>
    </location>
</feature>
<sequence>MLNSAMSPSRLALPSPSLVASQANSTPPSTALMPYLLPTPPNKIANPVLAPSPIPTPADSPVPHVHVAAPSGNATQISPAPCPLPGIQHNATSNSTSPVASAIRPVASGPLSITSSLPPIHPPPSGPSTPVPLLTPSVTQPPPVRNTHPVRHSPPLPLSPPHPNRSPPLPLSSPPLPPPSVVVYPKIPGSRASPSPRVPTTPEFDASQPPSPPSSFTVSIGNGDSHASDSGSKGFHASFGLIIGCVTGVLLLFFLFLLLCKCRKSRRNQKPPLENHYKKLSERGVPSSSHPSEACVIIVQQNSEGCGSNDSGHSSPGLSSSASVSTYDELIVATNGFSESNLLGKGGFGDVHKGVLSCGKEVAVKKLKAGSNQGEREFQAEVETITRVHHKHLVSLVGHCITGAERLLVYEFVPNKTLEFHLHGRQQPVLDWDTRLKIAIGSAKGLAYLHEDCNPTIIHRDIKASNILLDSRFEAKVSDFGLAKYFSDANAPISHISTRVVGTFGYLAPEYASTGKVTEKSNVYSFGVMLIELISGRPPISKDEPEKGLVNWAKPLLLQAKEDGDFGALADPKLNGNYSMCEMTRMVACAAACVRQSALNRPRMSQVVRTLEVDISLQSLDNSESSIHNIQEYEGLNKLFLAPLHEITSFSDCGETSQYGVSASSSSSRSEENEVKGAEDGTEESSSRRKTI</sequence>
<feature type="region of interest" description="Disordered" evidence="15">
    <location>
        <begin position="1"/>
        <end position="34"/>
    </location>
</feature>
<evidence type="ECO:0000256" key="3">
    <source>
        <dbReference type="ARBA" id="ARBA00022475"/>
    </source>
</evidence>
<keyword evidence="5" id="KW-0808">Transferase</keyword>
<dbReference type="GO" id="GO:0005886">
    <property type="term" value="C:plasma membrane"/>
    <property type="evidence" value="ECO:0007669"/>
    <property type="project" value="UniProtKB-SubCell"/>
</dbReference>
<dbReference type="InterPro" id="IPR001245">
    <property type="entry name" value="Ser-Thr/Tyr_kinase_cat_dom"/>
</dbReference>
<dbReference type="SMART" id="SM00220">
    <property type="entry name" value="S_TKc"/>
    <property type="match status" value="1"/>
</dbReference>
<keyword evidence="10 16" id="KW-1133">Transmembrane helix</keyword>
<dbReference type="Gene3D" id="3.30.200.20">
    <property type="entry name" value="Phosphorylase Kinase, domain 1"/>
    <property type="match status" value="1"/>
</dbReference>
<feature type="compositionally biased region" description="Basic and acidic residues" evidence="15">
    <location>
        <begin position="273"/>
        <end position="282"/>
    </location>
</feature>
<dbReference type="Gene3D" id="1.10.510.10">
    <property type="entry name" value="Transferase(Phosphotransferase) domain 1"/>
    <property type="match status" value="1"/>
</dbReference>
<feature type="compositionally biased region" description="Low complexity" evidence="15">
    <location>
        <begin position="1"/>
        <end position="21"/>
    </location>
</feature>
<name>A0AAV5IYQ9_9ROSI</name>
<feature type="region of interest" description="Disordered" evidence="15">
    <location>
        <begin position="655"/>
        <end position="692"/>
    </location>
</feature>
<evidence type="ECO:0000256" key="7">
    <source>
        <dbReference type="ARBA" id="ARBA00022741"/>
    </source>
</evidence>
<feature type="compositionally biased region" description="Pro residues" evidence="15">
    <location>
        <begin position="119"/>
        <end position="130"/>
    </location>
</feature>
<dbReference type="AlphaFoldDB" id="A0AAV5IYQ9"/>
<evidence type="ECO:0000256" key="6">
    <source>
        <dbReference type="ARBA" id="ARBA00022692"/>
    </source>
</evidence>
<dbReference type="FunFam" id="3.30.200.20:FF:000162">
    <property type="entry name" value="Adenine nucleotide alpha hydrolase-like domain kinase"/>
    <property type="match status" value="1"/>
</dbReference>
<feature type="compositionally biased region" description="Polar residues" evidence="15">
    <location>
        <begin position="89"/>
        <end position="99"/>
    </location>
</feature>
<dbReference type="PANTHER" id="PTHR47982">
    <property type="entry name" value="PROLINE-RICH RECEPTOR-LIKE PROTEIN KINASE PERK4"/>
    <property type="match status" value="1"/>
</dbReference>
<dbReference type="PROSITE" id="PS50011">
    <property type="entry name" value="PROTEIN_KINASE_DOM"/>
    <property type="match status" value="1"/>
</dbReference>
<dbReference type="InterPro" id="IPR011009">
    <property type="entry name" value="Kinase-like_dom_sf"/>
</dbReference>
<comment type="catalytic activity">
    <reaction evidence="13">
        <text>L-seryl-[protein] + ATP = O-phospho-L-seryl-[protein] + ADP + H(+)</text>
        <dbReference type="Rhea" id="RHEA:17989"/>
        <dbReference type="Rhea" id="RHEA-COMP:9863"/>
        <dbReference type="Rhea" id="RHEA-COMP:11604"/>
        <dbReference type="ChEBI" id="CHEBI:15378"/>
        <dbReference type="ChEBI" id="CHEBI:29999"/>
        <dbReference type="ChEBI" id="CHEBI:30616"/>
        <dbReference type="ChEBI" id="CHEBI:83421"/>
        <dbReference type="ChEBI" id="CHEBI:456216"/>
        <dbReference type="EC" id="2.7.11.1"/>
    </reaction>
</comment>
<keyword evidence="9 14" id="KW-0067">ATP-binding</keyword>
<dbReference type="PANTHER" id="PTHR47982:SF22">
    <property type="entry name" value="PROLINE-RICH RECEPTOR-LIKE PROTEIN KINASE PERK14"/>
    <property type="match status" value="1"/>
</dbReference>
<reference evidence="18 19" key="1">
    <citation type="journal article" date="2021" name="Commun. Biol.">
        <title>The genome of Shorea leprosula (Dipterocarpaceae) highlights the ecological relevance of drought in aseasonal tropical rainforests.</title>
        <authorList>
            <person name="Ng K.K.S."/>
            <person name="Kobayashi M.J."/>
            <person name="Fawcett J.A."/>
            <person name="Hatakeyama M."/>
            <person name="Paape T."/>
            <person name="Ng C.H."/>
            <person name="Ang C.C."/>
            <person name="Tnah L.H."/>
            <person name="Lee C.T."/>
            <person name="Nishiyama T."/>
            <person name="Sese J."/>
            <person name="O'Brien M.J."/>
            <person name="Copetti D."/>
            <person name="Mohd Noor M.I."/>
            <person name="Ong R.C."/>
            <person name="Putra M."/>
            <person name="Sireger I.Z."/>
            <person name="Indrioko S."/>
            <person name="Kosugi Y."/>
            <person name="Izuno A."/>
            <person name="Isagi Y."/>
            <person name="Lee S.L."/>
            <person name="Shimizu K.K."/>
        </authorList>
    </citation>
    <scope>NUCLEOTIDE SEQUENCE [LARGE SCALE GENOMIC DNA]</scope>
    <source>
        <strain evidence="18">214</strain>
    </source>
</reference>
<dbReference type="InterPro" id="IPR047117">
    <property type="entry name" value="PERK1-13-like"/>
</dbReference>
<evidence type="ECO:0000256" key="15">
    <source>
        <dbReference type="SAM" id="MobiDB-lite"/>
    </source>
</evidence>
<feature type="region of interest" description="Disordered" evidence="15">
    <location>
        <begin position="268"/>
        <end position="290"/>
    </location>
</feature>
<evidence type="ECO:0000256" key="14">
    <source>
        <dbReference type="PROSITE-ProRule" id="PRU10141"/>
    </source>
</evidence>
<evidence type="ECO:0000313" key="18">
    <source>
        <dbReference type="EMBL" id="GKV03388.1"/>
    </source>
</evidence>
<evidence type="ECO:0000256" key="2">
    <source>
        <dbReference type="ARBA" id="ARBA00012513"/>
    </source>
</evidence>
<keyword evidence="7 14" id="KW-0547">Nucleotide-binding</keyword>
<feature type="transmembrane region" description="Helical" evidence="16">
    <location>
        <begin position="239"/>
        <end position="260"/>
    </location>
</feature>
<dbReference type="GO" id="GO:0004674">
    <property type="term" value="F:protein serine/threonine kinase activity"/>
    <property type="evidence" value="ECO:0007669"/>
    <property type="project" value="UniProtKB-KW"/>
</dbReference>
<feature type="binding site" evidence="14">
    <location>
        <position position="366"/>
    </location>
    <ligand>
        <name>ATP</name>
        <dbReference type="ChEBI" id="CHEBI:30616"/>
    </ligand>
</feature>
<evidence type="ECO:0000256" key="5">
    <source>
        <dbReference type="ARBA" id="ARBA00022679"/>
    </source>
</evidence>
<dbReference type="PROSITE" id="PS00108">
    <property type="entry name" value="PROTEIN_KINASE_ST"/>
    <property type="match status" value="1"/>
</dbReference>
<evidence type="ECO:0000259" key="17">
    <source>
        <dbReference type="PROSITE" id="PS50011"/>
    </source>
</evidence>